<dbReference type="AlphaFoldDB" id="A0A8H3I948"/>
<evidence type="ECO:0000256" key="2">
    <source>
        <dbReference type="ARBA" id="ARBA00022502"/>
    </source>
</evidence>
<gene>
    <name evidence="8" type="ORF">HETSPECPRED_009491</name>
</gene>
<proteinExistence type="predicted"/>
<dbReference type="GO" id="GO:0016788">
    <property type="term" value="F:hydrolase activity, acting on ester bonds"/>
    <property type="evidence" value="ECO:0007669"/>
    <property type="project" value="TreeGrafter"/>
</dbReference>
<comment type="subcellular location">
    <subcellularLocation>
        <location evidence="1">Endomembrane system</location>
        <topology evidence="1">Multi-pass membrane protein</topology>
    </subcellularLocation>
</comment>
<dbReference type="Pfam" id="PF11951">
    <property type="entry name" value="Fungal_trans_2"/>
    <property type="match status" value="1"/>
</dbReference>
<dbReference type="EMBL" id="CAJPDS010000008">
    <property type="protein sequence ID" value="CAF9909668.1"/>
    <property type="molecule type" value="Genomic_DNA"/>
</dbReference>
<reference evidence="8" key="1">
    <citation type="submission" date="2021-03" db="EMBL/GenBank/DDBJ databases">
        <authorList>
            <person name="Tagirdzhanova G."/>
        </authorList>
    </citation>
    <scope>NUCLEOTIDE SEQUENCE</scope>
</reference>
<evidence type="ECO:0000256" key="6">
    <source>
        <dbReference type="ARBA" id="ARBA00023136"/>
    </source>
</evidence>
<keyword evidence="5 7" id="KW-1133">Transmembrane helix</keyword>
<evidence type="ECO:0008006" key="10">
    <source>
        <dbReference type="Google" id="ProtNLM"/>
    </source>
</evidence>
<keyword evidence="9" id="KW-1185">Reference proteome</keyword>
<dbReference type="InterPro" id="IPR021858">
    <property type="entry name" value="Fun_TF"/>
</dbReference>
<name>A0A8H3I948_9LECA</name>
<keyword evidence="2" id="KW-0337">GPI-anchor biosynthesis</keyword>
<feature type="transmembrane region" description="Helical" evidence="7">
    <location>
        <begin position="692"/>
        <end position="713"/>
    </location>
</feature>
<dbReference type="Proteomes" id="UP000664521">
    <property type="component" value="Unassembled WGS sequence"/>
</dbReference>
<evidence type="ECO:0000256" key="7">
    <source>
        <dbReference type="SAM" id="Phobius"/>
    </source>
</evidence>
<evidence type="ECO:0000256" key="5">
    <source>
        <dbReference type="ARBA" id="ARBA00022989"/>
    </source>
</evidence>
<organism evidence="8 9">
    <name type="scientific">Heterodermia speciosa</name>
    <dbReference type="NCBI Taxonomy" id="116794"/>
    <lineage>
        <taxon>Eukaryota</taxon>
        <taxon>Fungi</taxon>
        <taxon>Dikarya</taxon>
        <taxon>Ascomycota</taxon>
        <taxon>Pezizomycotina</taxon>
        <taxon>Lecanoromycetes</taxon>
        <taxon>OSLEUM clade</taxon>
        <taxon>Lecanoromycetidae</taxon>
        <taxon>Caliciales</taxon>
        <taxon>Physciaceae</taxon>
        <taxon>Heterodermia</taxon>
    </lineage>
</organism>
<dbReference type="GO" id="GO:0006506">
    <property type="term" value="P:GPI anchor biosynthetic process"/>
    <property type="evidence" value="ECO:0007669"/>
    <property type="project" value="UniProtKB-KW"/>
</dbReference>
<feature type="transmembrane region" description="Helical" evidence="7">
    <location>
        <begin position="665"/>
        <end position="686"/>
    </location>
</feature>
<evidence type="ECO:0000256" key="4">
    <source>
        <dbReference type="ARBA" id="ARBA00022729"/>
    </source>
</evidence>
<sequence length="790" mass="90158">MAPADSAPSTPMITQPNHTASDLVFVNSSGPKDHEEARRLIRANAMRDYWRRKKDQKVKYAKGIRIDKRTATERDAMPGDNLVHDRTFNIAWRIRDLPDSWAERNEPHVELRDNRLAELAIQQADECISFHGDGARIIYEQRREDAGRGTGNIYAWPTSDQTSDLTRSPGLGVIDPFNMLPIVVSVMLQDQPSVITQGERETFLTKVWLPYALQDSTVFVATMAYAVAYLEKLGVNYHGSVLLSYKGEAIRAINANLDDSEKATSDATMGAVAQLASIEGGFGDQEQLRMHMKALHKMIGLRGGLQNIASNYALHTMILWVDLLYSLIVSDVSHSESTPGRPSLPSPEYDSPHQILGGLSYGAYEMRELTSAVSNKDSLIDFEAITRLQTTIESRLRSLEVQRRPSGLTSLDYLLEICRLAAVIYTKHALKTDYHSRYDTEGLKGRIVAIVGEMEKRNCFVKPDKPEPGSRELMWALFRTGLLTVEDEEEEWFAERIASRVCVDENCNGHNAAIPLHLRLLFWTCPANCDYVCQHIITDRRVARDPPMLEPIVQYHGKWPFYRLLGVQEPFSVLFSLFNLLAHQNGLNKIRDRIPMEYPLRKYYIMFSYMGLASWVFSMIFHTRDFNLTEKLDYFAAGASVLYGLYYTPIRIFRLDQKRPPIKQTLLRLWTLTCFMLYIAHVSYLTLWSWDYTYNMAANVAAGVVQNIMWSAFSVRSYQRLKKPWAAWPGLIVAWIVLAMSLELLDFPPFWGAIDAHSLWHLGTVGPTVWWYNFLIKDAEQDLAGERLKA</sequence>
<feature type="transmembrane region" description="Helical" evidence="7">
    <location>
        <begin position="725"/>
        <end position="742"/>
    </location>
</feature>
<accession>A0A8H3I948</accession>
<feature type="transmembrane region" description="Helical" evidence="7">
    <location>
        <begin position="561"/>
        <end position="582"/>
    </location>
</feature>
<feature type="transmembrane region" description="Helical" evidence="7">
    <location>
        <begin position="603"/>
        <end position="622"/>
    </location>
</feature>
<keyword evidence="3 7" id="KW-0812">Transmembrane</keyword>
<dbReference type="GO" id="GO:0005789">
    <property type="term" value="C:endoplasmic reticulum membrane"/>
    <property type="evidence" value="ECO:0007669"/>
    <property type="project" value="TreeGrafter"/>
</dbReference>
<dbReference type="InterPro" id="IPR007217">
    <property type="entry name" value="Per1-like"/>
</dbReference>
<protein>
    <recommendedName>
        <fullName evidence="10">Post-GPI attachment to proteins factor 3</fullName>
    </recommendedName>
</protein>
<evidence type="ECO:0000313" key="8">
    <source>
        <dbReference type="EMBL" id="CAF9909668.1"/>
    </source>
</evidence>
<dbReference type="OrthoDB" id="419770at2759"/>
<comment type="caution">
    <text evidence="8">The sequence shown here is derived from an EMBL/GenBank/DDBJ whole genome shotgun (WGS) entry which is preliminary data.</text>
</comment>
<feature type="transmembrane region" description="Helical" evidence="7">
    <location>
        <begin position="634"/>
        <end position="653"/>
    </location>
</feature>
<evidence type="ECO:0000313" key="9">
    <source>
        <dbReference type="Proteomes" id="UP000664521"/>
    </source>
</evidence>
<keyword evidence="4" id="KW-0732">Signal</keyword>
<keyword evidence="6 7" id="KW-0472">Membrane</keyword>
<evidence type="ECO:0000256" key="1">
    <source>
        <dbReference type="ARBA" id="ARBA00004127"/>
    </source>
</evidence>
<evidence type="ECO:0000256" key="3">
    <source>
        <dbReference type="ARBA" id="ARBA00022692"/>
    </source>
</evidence>
<dbReference type="Pfam" id="PF04080">
    <property type="entry name" value="Per1"/>
    <property type="match status" value="1"/>
</dbReference>
<dbReference type="PANTHER" id="PTHR13148:SF0">
    <property type="entry name" value="POST-GPI ATTACHMENT TO PROTEINS FACTOR 3"/>
    <property type="match status" value="1"/>
</dbReference>
<dbReference type="PANTHER" id="PTHR13148">
    <property type="entry name" value="PER1-RELATED"/>
    <property type="match status" value="1"/>
</dbReference>